<reference evidence="2" key="2">
    <citation type="submission" date="2015-01" db="EMBL/GenBank/DDBJ databases">
        <title>Evolutionary Origins and Diversification of the Mycorrhizal Mutualists.</title>
        <authorList>
            <consortium name="DOE Joint Genome Institute"/>
            <consortium name="Mycorrhizal Genomics Consortium"/>
            <person name="Kohler A."/>
            <person name="Kuo A."/>
            <person name="Nagy L.G."/>
            <person name="Floudas D."/>
            <person name="Copeland A."/>
            <person name="Barry K.W."/>
            <person name="Cichocki N."/>
            <person name="Veneault-Fourrey C."/>
            <person name="LaButti K."/>
            <person name="Lindquist E.A."/>
            <person name="Lipzen A."/>
            <person name="Lundell T."/>
            <person name="Morin E."/>
            <person name="Murat C."/>
            <person name="Riley R."/>
            <person name="Ohm R."/>
            <person name="Sun H."/>
            <person name="Tunlid A."/>
            <person name="Henrissat B."/>
            <person name="Grigoriev I.V."/>
            <person name="Hibbett D.S."/>
            <person name="Martin F."/>
        </authorList>
    </citation>
    <scope>NUCLEOTIDE SEQUENCE [LARGE SCALE GENOMIC DNA]</scope>
    <source>
        <strain evidence="2">LaAM-08-1</strain>
    </source>
</reference>
<accession>A0A0C9WVK0</accession>
<evidence type="ECO:0000313" key="1">
    <source>
        <dbReference type="EMBL" id="KIJ96495.1"/>
    </source>
</evidence>
<dbReference type="HOGENOM" id="CLU_3087570_0_0_1"/>
<reference evidence="1 2" key="1">
    <citation type="submission" date="2014-04" db="EMBL/GenBank/DDBJ databases">
        <authorList>
            <consortium name="DOE Joint Genome Institute"/>
            <person name="Kuo A."/>
            <person name="Kohler A."/>
            <person name="Nagy L.G."/>
            <person name="Floudas D."/>
            <person name="Copeland A."/>
            <person name="Barry K.W."/>
            <person name="Cichocki N."/>
            <person name="Veneault-Fourrey C."/>
            <person name="LaButti K."/>
            <person name="Lindquist E.A."/>
            <person name="Lipzen A."/>
            <person name="Lundell T."/>
            <person name="Morin E."/>
            <person name="Murat C."/>
            <person name="Sun H."/>
            <person name="Tunlid A."/>
            <person name="Henrissat B."/>
            <person name="Grigoriev I.V."/>
            <person name="Hibbett D.S."/>
            <person name="Martin F."/>
            <person name="Nordberg H.P."/>
            <person name="Cantor M.N."/>
            <person name="Hua S.X."/>
        </authorList>
    </citation>
    <scope>NUCLEOTIDE SEQUENCE [LARGE SCALE GENOMIC DNA]</scope>
    <source>
        <strain evidence="1 2">LaAM-08-1</strain>
    </source>
</reference>
<sequence>MADLTHARIVAWPWFVTLLEAKGCHSPHSEPHVFALTKDYYSGNFEIGVNEI</sequence>
<dbReference type="Proteomes" id="UP000054477">
    <property type="component" value="Unassembled WGS sequence"/>
</dbReference>
<organism evidence="1 2">
    <name type="scientific">Laccaria amethystina LaAM-08-1</name>
    <dbReference type="NCBI Taxonomy" id="1095629"/>
    <lineage>
        <taxon>Eukaryota</taxon>
        <taxon>Fungi</taxon>
        <taxon>Dikarya</taxon>
        <taxon>Basidiomycota</taxon>
        <taxon>Agaricomycotina</taxon>
        <taxon>Agaricomycetes</taxon>
        <taxon>Agaricomycetidae</taxon>
        <taxon>Agaricales</taxon>
        <taxon>Agaricineae</taxon>
        <taxon>Hydnangiaceae</taxon>
        <taxon>Laccaria</taxon>
    </lineage>
</organism>
<name>A0A0C9WVK0_9AGAR</name>
<dbReference type="AlphaFoldDB" id="A0A0C9WVK0"/>
<keyword evidence="2" id="KW-1185">Reference proteome</keyword>
<gene>
    <name evidence="1" type="ORF">K443DRAFT_682288</name>
</gene>
<proteinExistence type="predicted"/>
<protein>
    <submittedName>
        <fullName evidence="1">Uncharacterized protein</fullName>
    </submittedName>
</protein>
<dbReference type="EMBL" id="KN838719">
    <property type="protein sequence ID" value="KIJ96495.1"/>
    <property type="molecule type" value="Genomic_DNA"/>
</dbReference>
<evidence type="ECO:0000313" key="2">
    <source>
        <dbReference type="Proteomes" id="UP000054477"/>
    </source>
</evidence>